<dbReference type="AlphaFoldDB" id="Q8GGM2"/>
<dbReference type="GO" id="GO:0010126">
    <property type="term" value="P:mycothiol metabolic process"/>
    <property type="evidence" value="ECO:0007669"/>
    <property type="project" value="UniProtKB-UniRule"/>
</dbReference>
<evidence type="ECO:0000256" key="1">
    <source>
        <dbReference type="ARBA" id="ARBA00022833"/>
    </source>
</evidence>
<dbReference type="EMBL" id="AF484556">
    <property type="protein sequence ID" value="AAN85543.1"/>
    <property type="molecule type" value="Genomic_DNA"/>
</dbReference>
<dbReference type="EC" id="3.5.1.115" evidence="2"/>
<gene>
    <name evidence="2" type="primary">mca</name>
</gene>
<organism evidence="4">
    <name type="scientific">Streptomyces atroolivaceus</name>
    <dbReference type="NCBI Taxonomy" id="66869"/>
    <lineage>
        <taxon>Bacteria</taxon>
        <taxon>Bacillati</taxon>
        <taxon>Actinomycetota</taxon>
        <taxon>Actinomycetes</taxon>
        <taxon>Kitasatosporales</taxon>
        <taxon>Streptomycetaceae</taxon>
        <taxon>Streptomyces</taxon>
    </lineage>
</organism>
<keyword evidence="1 2" id="KW-0862">Zinc</keyword>
<dbReference type="SUPFAM" id="SSF102588">
    <property type="entry name" value="LmbE-like"/>
    <property type="match status" value="1"/>
</dbReference>
<dbReference type="PANTHER" id="PTHR12993">
    <property type="entry name" value="N-ACETYLGLUCOSAMINYL-PHOSPHATIDYLINOSITOL DE-N-ACETYLASE-RELATED"/>
    <property type="match status" value="1"/>
</dbReference>
<dbReference type="Gene3D" id="3.40.50.10320">
    <property type="entry name" value="LmbE-like"/>
    <property type="match status" value="1"/>
</dbReference>
<keyword evidence="2" id="KW-0378">Hydrolase</keyword>
<dbReference type="InterPro" id="IPR003737">
    <property type="entry name" value="GlcNAc_PI_deacetylase-related"/>
</dbReference>
<dbReference type="NCBIfam" id="TIGR03446">
    <property type="entry name" value="mycothiol_Mca"/>
    <property type="match status" value="1"/>
</dbReference>
<keyword evidence="2" id="KW-0479">Metal-binding</keyword>
<reference evidence="4" key="4">
    <citation type="journal article" date="2004" name="Chem. Biol.">
        <title>Leinamycin biosynthesis revealing unprecedented architectural complexity for a hybrid polyketide synthase and nonribosomal peptide synthetase.</title>
        <authorList>
            <person name="Tang G.L."/>
            <person name="Cheng Y.Q."/>
            <person name="Shen B."/>
        </authorList>
    </citation>
    <scope>NUCLEOTIDE SEQUENCE</scope>
</reference>
<comment type="cofactor">
    <cofactor evidence="2">
        <name>Zn(2+)</name>
        <dbReference type="ChEBI" id="CHEBI:29105"/>
    </cofactor>
    <text evidence="2">Binds 1 zinc ion per subunit.</text>
</comment>
<dbReference type="GO" id="GO:0008270">
    <property type="term" value="F:zinc ion binding"/>
    <property type="evidence" value="ECO:0007669"/>
    <property type="project" value="UniProtKB-UniRule"/>
</dbReference>
<dbReference type="InterPro" id="IPR017811">
    <property type="entry name" value="Mca"/>
</dbReference>
<evidence type="ECO:0000313" key="4">
    <source>
        <dbReference type="EMBL" id="AAN85543.1"/>
    </source>
</evidence>
<dbReference type="GO" id="GO:0010127">
    <property type="term" value="P:mycothiol-dependent detoxification"/>
    <property type="evidence" value="ECO:0007669"/>
    <property type="project" value="UniProtKB-UniRule"/>
</dbReference>
<comment type="subunit">
    <text evidence="2">Monomer.</text>
</comment>
<name>Q8GGM2_STRAZ</name>
<evidence type="ECO:0000256" key="3">
    <source>
        <dbReference type="SAM" id="MobiDB-lite"/>
    </source>
</evidence>
<reference evidence="4" key="2">
    <citation type="submission" date="2002-02" db="EMBL/GenBank/DDBJ databases">
        <authorList>
            <person name="Cheng Y.-Q."/>
            <person name="Tang G.-L."/>
            <person name="Shen B."/>
        </authorList>
    </citation>
    <scope>NUCLEOTIDE SEQUENCE</scope>
</reference>
<evidence type="ECO:0000256" key="2">
    <source>
        <dbReference type="HAMAP-Rule" id="MF_01482"/>
    </source>
</evidence>
<comment type="similarity">
    <text evidence="2">Belongs to the MshB deacetylase family. Mca subfamily.</text>
</comment>
<dbReference type="Pfam" id="PF02585">
    <property type="entry name" value="PIG-L"/>
    <property type="match status" value="1"/>
</dbReference>
<comment type="catalytic activity">
    <reaction evidence="2">
        <text>mycothiol S-conjugate + H2O = an N-acetyl-L-cysteine-S-conjugate + 1D-myo-inositol 2-amino-2-deoxy-alpha-D-glucopyranoside</text>
        <dbReference type="Rhea" id="RHEA:36543"/>
        <dbReference type="ChEBI" id="CHEBI:15377"/>
        <dbReference type="ChEBI" id="CHEBI:58718"/>
        <dbReference type="ChEBI" id="CHEBI:58886"/>
        <dbReference type="ChEBI" id="CHEBI:59633"/>
        <dbReference type="EC" id="3.5.1.115"/>
    </reaction>
</comment>
<dbReference type="PANTHER" id="PTHR12993:SF11">
    <property type="entry name" value="N-ACETYLGLUCOSAMINYL-PHOSPHATIDYLINOSITOL DE-N-ACETYLASE"/>
    <property type="match status" value="1"/>
</dbReference>
<protein>
    <recommendedName>
        <fullName evidence="2">Mycothiol S-conjugate amidase</fullName>
        <ecNumber evidence="2">3.5.1.115</ecNumber>
    </recommendedName>
</protein>
<accession>Q8GGM2</accession>
<reference evidence="4" key="1">
    <citation type="journal article" date="2002" name="J. Bacteriol.">
        <title>Identification and localization of the gene cluster encoding biosynthesis of the antitumor macrolactam leinamycin in Streptomyces atroolivaceus S-140.</title>
        <authorList>
            <person name="Cheng Y.Q."/>
            <person name="Tang G.L."/>
            <person name="Shen B."/>
        </authorList>
    </citation>
    <scope>NUCLEOTIDE SEQUENCE</scope>
</reference>
<proteinExistence type="inferred from homology"/>
<comment type="function">
    <text evidence="2">A mycothiol (MSH, N-acetylcysteinyl-glucosaminyl-inositol) S-conjugate amidase, it recycles conjugated MSH to the N-acetyl cysteine conjugate (AcCys S-conjugate, a mercapturic acid) and the MSH precursor. Involved in MSH-dependent detoxification of a number of alkylating agents and antibiotics.</text>
</comment>
<dbReference type="InterPro" id="IPR024078">
    <property type="entry name" value="LmbE-like_dom_sf"/>
</dbReference>
<sequence>MTGTLVRGAARTRPRLMAVHAHPDDESSKGAATLARYAAEGVEVLVVTCTGGERGSILNPGYPRPRGPVDMSVLRAREMERARRILGVRHSWLGYVDSGLPQGDEPLPATCFARVAPQAATARLVRLIRQFRPDVVTTYDEDGGYPHPDHVMAHRITVAAFTAAGDGAAHPRAGRPWQPLKLYYNHGSHPARSAALHRALRERGSTAPYAPLPNEPVRQPDITTRVPCAEYFPLRDRALRAHTSQVEPHGVWFAVPTPVQQEVWPTEDYTLARSLVRTELPESDLFAGIATAATVGRRGVGPRQIRARRPEGLRVKMPADAARAALRAASSGRSGSGSARSRTSW</sequence>
<dbReference type="GO" id="GO:0016811">
    <property type="term" value="F:hydrolase activity, acting on carbon-nitrogen (but not peptide) bonds, in linear amides"/>
    <property type="evidence" value="ECO:0007669"/>
    <property type="project" value="TreeGrafter"/>
</dbReference>
<feature type="binding site" evidence="2">
    <location>
        <position position="150"/>
    </location>
    <ligand>
        <name>Zn(2+)</name>
        <dbReference type="ChEBI" id="CHEBI:29105"/>
    </ligand>
</feature>
<dbReference type="HAMAP" id="MF_01482">
    <property type="entry name" value="Mca"/>
    <property type="match status" value="1"/>
</dbReference>
<reference evidence="4" key="3">
    <citation type="journal article" date="2003" name="Proc. Natl. Acad. Sci. U.S.A.">
        <title>Type I polyketide synthase requiring a discrete acyltransferase for polyketide biosynthesis.</title>
        <authorList>
            <person name="Cheng Y.Q."/>
            <person name="Tang G.L."/>
            <person name="Shen B."/>
        </authorList>
    </citation>
    <scope>NUCLEOTIDE SEQUENCE</scope>
</reference>
<feature type="binding site" evidence="2">
    <location>
        <position position="22"/>
    </location>
    <ligand>
        <name>Zn(2+)</name>
        <dbReference type="ChEBI" id="CHEBI:29105"/>
    </ligand>
</feature>
<feature type="binding site" evidence="2">
    <location>
        <position position="25"/>
    </location>
    <ligand>
        <name>Zn(2+)</name>
        <dbReference type="ChEBI" id="CHEBI:29105"/>
    </ligand>
</feature>
<feature type="region of interest" description="Disordered" evidence="3">
    <location>
        <begin position="326"/>
        <end position="345"/>
    </location>
</feature>